<dbReference type="GO" id="GO:0005743">
    <property type="term" value="C:mitochondrial inner membrane"/>
    <property type="evidence" value="ECO:0007669"/>
    <property type="project" value="UniProtKB-SubCell"/>
</dbReference>
<comment type="similarity">
    <text evidence="2">Belongs to the UQCRQ/QCR8 family.</text>
</comment>
<dbReference type="InterPro" id="IPR036642">
    <property type="entry name" value="Cyt_bc1_su8_sf"/>
</dbReference>
<keyword evidence="8" id="KW-1133">Transmembrane helix</keyword>
<evidence type="ECO:0000256" key="3">
    <source>
        <dbReference type="ARBA" id="ARBA00022448"/>
    </source>
</evidence>
<dbReference type="Gene3D" id="1.20.5.210">
    <property type="entry name" value="Cytochrome b-c1 complex subunit 8"/>
    <property type="match status" value="1"/>
</dbReference>
<evidence type="ECO:0000256" key="7">
    <source>
        <dbReference type="ARBA" id="ARBA00022982"/>
    </source>
</evidence>
<gene>
    <name evidence="11" type="ORF">CTEN210_10514</name>
</gene>
<dbReference type="GO" id="GO:0045275">
    <property type="term" value="C:respiratory chain complex III"/>
    <property type="evidence" value="ECO:0007669"/>
    <property type="project" value="InterPro"/>
</dbReference>
<accession>A0AAD3CXM0</accession>
<evidence type="ECO:0000256" key="9">
    <source>
        <dbReference type="ARBA" id="ARBA00023128"/>
    </source>
</evidence>
<keyword evidence="12" id="KW-1185">Reference proteome</keyword>
<dbReference type="Proteomes" id="UP001054902">
    <property type="component" value="Unassembled WGS sequence"/>
</dbReference>
<evidence type="ECO:0000256" key="5">
    <source>
        <dbReference type="ARBA" id="ARBA00022692"/>
    </source>
</evidence>
<sequence>MAFARSRTVFARSDVSSHMVKWWKGHKPTDGQVTRSLSPYEQQIVMPWLKSWPKRAYDKFSDSFIYWGGAGVLTIGTAVLADEADAAQDPHQGLLEDLLSIRISNHQSAERVASKLSEH</sequence>
<reference evidence="11 12" key="1">
    <citation type="journal article" date="2021" name="Sci. Rep.">
        <title>The genome of the diatom Chaetoceros tenuissimus carries an ancient integrated fragment of an extant virus.</title>
        <authorList>
            <person name="Hongo Y."/>
            <person name="Kimura K."/>
            <person name="Takaki Y."/>
            <person name="Yoshida Y."/>
            <person name="Baba S."/>
            <person name="Kobayashi G."/>
            <person name="Nagasaki K."/>
            <person name="Hano T."/>
            <person name="Tomaru Y."/>
        </authorList>
    </citation>
    <scope>NUCLEOTIDE SEQUENCE [LARGE SCALE GENOMIC DNA]</scope>
    <source>
        <strain evidence="11 12">NIES-3715</strain>
    </source>
</reference>
<name>A0AAD3CXM0_9STRA</name>
<dbReference type="GO" id="GO:0006122">
    <property type="term" value="P:mitochondrial electron transport, ubiquinol to cytochrome c"/>
    <property type="evidence" value="ECO:0007669"/>
    <property type="project" value="InterPro"/>
</dbReference>
<comment type="subcellular location">
    <subcellularLocation>
        <location evidence="1">Mitochondrion inner membrane</location>
        <topology evidence="1">Single-pass membrane protein</topology>
    </subcellularLocation>
</comment>
<evidence type="ECO:0000256" key="2">
    <source>
        <dbReference type="ARBA" id="ARBA00007668"/>
    </source>
</evidence>
<evidence type="ECO:0000256" key="1">
    <source>
        <dbReference type="ARBA" id="ARBA00004434"/>
    </source>
</evidence>
<evidence type="ECO:0000256" key="8">
    <source>
        <dbReference type="ARBA" id="ARBA00022989"/>
    </source>
</evidence>
<dbReference type="AlphaFoldDB" id="A0AAD3CXM0"/>
<keyword evidence="7" id="KW-0249">Electron transport</keyword>
<protein>
    <submittedName>
        <fullName evidence="11">Uncharacterized protein</fullName>
    </submittedName>
</protein>
<keyword evidence="4" id="KW-0679">Respiratory chain</keyword>
<keyword evidence="10" id="KW-0472">Membrane</keyword>
<keyword evidence="5" id="KW-0812">Transmembrane</keyword>
<evidence type="ECO:0000256" key="4">
    <source>
        <dbReference type="ARBA" id="ARBA00022660"/>
    </source>
</evidence>
<keyword evidence="3" id="KW-0813">Transport</keyword>
<evidence type="ECO:0000256" key="6">
    <source>
        <dbReference type="ARBA" id="ARBA00022792"/>
    </source>
</evidence>
<proteinExistence type="inferred from homology"/>
<dbReference type="EMBL" id="BLLK01000047">
    <property type="protein sequence ID" value="GFH54038.1"/>
    <property type="molecule type" value="Genomic_DNA"/>
</dbReference>
<keyword evidence="9" id="KW-0496">Mitochondrion</keyword>
<evidence type="ECO:0000313" key="12">
    <source>
        <dbReference type="Proteomes" id="UP001054902"/>
    </source>
</evidence>
<organism evidence="11 12">
    <name type="scientific">Chaetoceros tenuissimus</name>
    <dbReference type="NCBI Taxonomy" id="426638"/>
    <lineage>
        <taxon>Eukaryota</taxon>
        <taxon>Sar</taxon>
        <taxon>Stramenopiles</taxon>
        <taxon>Ochrophyta</taxon>
        <taxon>Bacillariophyta</taxon>
        <taxon>Coscinodiscophyceae</taxon>
        <taxon>Chaetocerotophycidae</taxon>
        <taxon>Chaetocerotales</taxon>
        <taxon>Chaetocerotaceae</taxon>
        <taxon>Chaetoceros</taxon>
    </lineage>
</organism>
<evidence type="ECO:0000313" key="11">
    <source>
        <dbReference type="EMBL" id="GFH54038.1"/>
    </source>
</evidence>
<comment type="caution">
    <text evidence="11">The sequence shown here is derived from an EMBL/GenBank/DDBJ whole genome shotgun (WGS) entry which is preliminary data.</text>
</comment>
<evidence type="ECO:0000256" key="10">
    <source>
        <dbReference type="ARBA" id="ARBA00023136"/>
    </source>
</evidence>
<keyword evidence="6" id="KW-0999">Mitochondrion inner membrane</keyword>